<feature type="compositionally biased region" description="Basic and acidic residues" evidence="9">
    <location>
        <begin position="102"/>
        <end position="113"/>
    </location>
</feature>
<dbReference type="PANTHER" id="PTHR12111:SF1">
    <property type="entry name" value="SPLICING FACTOR YJU2"/>
    <property type="match status" value="1"/>
</dbReference>
<keyword evidence="3 8" id="KW-0479">Metal-binding</keyword>
<dbReference type="GO" id="GO:0046872">
    <property type="term" value="F:metal ion binding"/>
    <property type="evidence" value="ECO:0007669"/>
    <property type="project" value="UniProtKB-KW"/>
</dbReference>
<feature type="binding site" evidence="8">
    <location>
        <position position="87"/>
    </location>
    <ligand>
        <name>Zn(2+)</name>
        <dbReference type="ChEBI" id="CHEBI:29105"/>
    </ligand>
</feature>
<feature type="binding site" evidence="8">
    <location>
        <position position="84"/>
    </location>
    <ligand>
        <name>Zn(2+)</name>
        <dbReference type="ChEBI" id="CHEBI:29105"/>
    </ligand>
</feature>
<dbReference type="Proteomes" id="UP001201980">
    <property type="component" value="Unassembled WGS sequence"/>
</dbReference>
<accession>A0AAD5RTN9</accession>
<feature type="compositionally biased region" description="Low complexity" evidence="9">
    <location>
        <begin position="261"/>
        <end position="282"/>
    </location>
</feature>
<dbReference type="EMBL" id="JAKWBI020000096">
    <property type="protein sequence ID" value="KAJ2902910.1"/>
    <property type="molecule type" value="Genomic_DNA"/>
</dbReference>
<feature type="binding site" evidence="8">
    <location>
        <position position="50"/>
    </location>
    <ligand>
        <name>Zn(2+)</name>
        <dbReference type="ChEBI" id="CHEBI:29105"/>
    </ligand>
</feature>
<proteinExistence type="inferred from homology"/>
<evidence type="ECO:0000256" key="8">
    <source>
        <dbReference type="HAMAP-Rule" id="MF_03226"/>
    </source>
</evidence>
<dbReference type="HAMAP" id="MF_03226">
    <property type="entry name" value="YJU2"/>
    <property type="match status" value="1"/>
</dbReference>
<keyword evidence="6" id="KW-0508">mRNA splicing</keyword>
<evidence type="ECO:0000256" key="1">
    <source>
        <dbReference type="ARBA" id="ARBA00004123"/>
    </source>
</evidence>
<keyword evidence="2" id="KW-0507">mRNA processing</keyword>
<dbReference type="Pfam" id="PF04502">
    <property type="entry name" value="Saf4_Yju2"/>
    <property type="match status" value="1"/>
</dbReference>
<feature type="binding site" evidence="8">
    <location>
        <position position="47"/>
    </location>
    <ligand>
        <name>Zn(2+)</name>
        <dbReference type="ChEBI" id="CHEBI:29105"/>
    </ligand>
</feature>
<dbReference type="PANTHER" id="PTHR12111">
    <property type="entry name" value="SPLICING FACTOR YJU2"/>
    <property type="match status" value="1"/>
</dbReference>
<evidence type="ECO:0000256" key="4">
    <source>
        <dbReference type="ARBA" id="ARBA00022728"/>
    </source>
</evidence>
<evidence type="ECO:0000256" key="7">
    <source>
        <dbReference type="ARBA" id="ARBA00023242"/>
    </source>
</evidence>
<evidence type="ECO:0000256" key="6">
    <source>
        <dbReference type="ARBA" id="ARBA00023187"/>
    </source>
</evidence>
<comment type="subunit">
    <text evidence="8">Component of the spliceosome. Present in the activated B complex, the catalytically activated B* complex which catalyzes the branching, the catalytic step 1 C complex catalyzing the exon ligation, and the postcatalytic P complex containing the ligated exons (mRNA) and the excised lariat intron.</text>
</comment>
<dbReference type="InterPro" id="IPR007590">
    <property type="entry name" value="Saf4/Yju2"/>
</dbReference>
<keyword evidence="5 8" id="KW-0862">Zinc</keyword>
<evidence type="ECO:0000313" key="11">
    <source>
        <dbReference type="Proteomes" id="UP001201980"/>
    </source>
</evidence>
<keyword evidence="7 8" id="KW-0539">Nucleus</keyword>
<comment type="function">
    <text evidence="8">Part of the spliceosome which catalyzes two sequential transesterification reactions, first the excision of the non-coding intron from pre-mRNA and then the ligation of the coding exons to form the mature mRNA. Plays a role in stabilizing the structure of the spliceosome catalytic core and docking of the branch helix into the active site, producing 5'-exon and lariat intron-3'-intermediates.</text>
</comment>
<evidence type="ECO:0000256" key="2">
    <source>
        <dbReference type="ARBA" id="ARBA00022664"/>
    </source>
</evidence>
<feature type="compositionally biased region" description="Basic and acidic residues" evidence="9">
    <location>
        <begin position="199"/>
        <end position="241"/>
    </location>
</feature>
<organism evidence="10 11">
    <name type="scientific">Zalerion maritima</name>
    <dbReference type="NCBI Taxonomy" id="339359"/>
    <lineage>
        <taxon>Eukaryota</taxon>
        <taxon>Fungi</taxon>
        <taxon>Dikarya</taxon>
        <taxon>Ascomycota</taxon>
        <taxon>Pezizomycotina</taxon>
        <taxon>Sordariomycetes</taxon>
        <taxon>Lulworthiomycetidae</taxon>
        <taxon>Lulworthiales</taxon>
        <taxon>Lulworthiaceae</taxon>
        <taxon>Zalerion</taxon>
    </lineage>
</organism>
<evidence type="ECO:0000256" key="3">
    <source>
        <dbReference type="ARBA" id="ARBA00022723"/>
    </source>
</evidence>
<evidence type="ECO:0000313" key="10">
    <source>
        <dbReference type="EMBL" id="KAJ2902910.1"/>
    </source>
</evidence>
<comment type="subcellular location">
    <subcellularLocation>
        <location evidence="1 8">Nucleus</location>
    </subcellularLocation>
</comment>
<evidence type="ECO:0000256" key="5">
    <source>
        <dbReference type="ARBA" id="ARBA00022833"/>
    </source>
</evidence>
<comment type="similarity">
    <text evidence="8">Belongs to the CWC16 family. YJU2 subfamily.</text>
</comment>
<protein>
    <recommendedName>
        <fullName evidence="8">Splicing factor YJU2</fullName>
    </recommendedName>
</protein>
<dbReference type="GO" id="GO:0071006">
    <property type="term" value="C:U2-type catalytic step 1 spliceosome"/>
    <property type="evidence" value="ECO:0007669"/>
    <property type="project" value="UniProtKB-UniRule"/>
</dbReference>
<feature type="region of interest" description="Disordered" evidence="9">
    <location>
        <begin position="1"/>
        <end position="33"/>
    </location>
</feature>
<sequence length="299" mass="34071">MSERKVLSKYYPPDFDPSALTRRRGGPKPAGPKVQTVRVAAPFSMRCTSCGEYIYKGRKFNARKETPQEERYLGIQIFRFYIRCTRCSAEITYKTDPKNNDYAMEKGAKRNTEPWRQQELADETDEQRLDRLEREMAEEEENEEKNAMAELEQATADAHRDMAVADALDKIRSRTALREKAAKDGVDLAAPAVADTTLEEERTRRRQDEEDAEYARRAIAEARARELEEKEKERKREEGRRKQPAMPQPQKRKLDAPSMPALKLLKKATSNAAAAAATKPAPVEQKGPLVAYGSDSDDE</sequence>
<dbReference type="GO" id="GO:0000349">
    <property type="term" value="P:generation of catalytic spliceosome for first transesterification step"/>
    <property type="evidence" value="ECO:0007669"/>
    <property type="project" value="UniProtKB-UniRule"/>
</dbReference>
<name>A0AAD5RTN9_9PEZI</name>
<reference evidence="10" key="1">
    <citation type="submission" date="2022-07" db="EMBL/GenBank/DDBJ databases">
        <title>Draft genome sequence of Zalerion maritima ATCC 34329, a (micro)plastics degrading marine fungus.</title>
        <authorList>
            <person name="Paco A."/>
            <person name="Goncalves M.F.M."/>
            <person name="Rocha-Santos T.A.P."/>
            <person name="Alves A."/>
        </authorList>
    </citation>
    <scope>NUCLEOTIDE SEQUENCE</scope>
    <source>
        <strain evidence="10">ATCC 34329</strain>
    </source>
</reference>
<dbReference type="InterPro" id="IPR043701">
    <property type="entry name" value="Yju2"/>
</dbReference>
<dbReference type="AlphaFoldDB" id="A0AAD5RTN9"/>
<keyword evidence="4 8" id="KW-0747">Spliceosome</keyword>
<keyword evidence="11" id="KW-1185">Reference proteome</keyword>
<feature type="region of interest" description="Disordered" evidence="9">
    <location>
        <begin position="102"/>
        <end position="126"/>
    </location>
</feature>
<comment type="caution">
    <text evidence="10">The sequence shown here is derived from an EMBL/GenBank/DDBJ whole genome shotgun (WGS) entry which is preliminary data.</text>
</comment>
<evidence type="ECO:0000256" key="9">
    <source>
        <dbReference type="SAM" id="MobiDB-lite"/>
    </source>
</evidence>
<gene>
    <name evidence="10" type="ORF">MKZ38_010641</name>
</gene>
<feature type="region of interest" description="Disordered" evidence="9">
    <location>
        <begin position="191"/>
        <end position="299"/>
    </location>
</feature>